<organism evidence="1">
    <name type="scientific">Anguilla anguilla</name>
    <name type="common">European freshwater eel</name>
    <name type="synonym">Muraena anguilla</name>
    <dbReference type="NCBI Taxonomy" id="7936"/>
    <lineage>
        <taxon>Eukaryota</taxon>
        <taxon>Metazoa</taxon>
        <taxon>Chordata</taxon>
        <taxon>Craniata</taxon>
        <taxon>Vertebrata</taxon>
        <taxon>Euteleostomi</taxon>
        <taxon>Actinopterygii</taxon>
        <taxon>Neopterygii</taxon>
        <taxon>Teleostei</taxon>
        <taxon>Anguilliformes</taxon>
        <taxon>Anguillidae</taxon>
        <taxon>Anguilla</taxon>
    </lineage>
</organism>
<name>A0A0E9UT40_ANGAN</name>
<accession>A0A0E9UT40</accession>
<reference evidence="1" key="2">
    <citation type="journal article" date="2015" name="Fish Shellfish Immunol.">
        <title>Early steps in the European eel (Anguilla anguilla)-Vibrio vulnificus interaction in the gills: Role of the RtxA13 toxin.</title>
        <authorList>
            <person name="Callol A."/>
            <person name="Pajuelo D."/>
            <person name="Ebbesson L."/>
            <person name="Teles M."/>
            <person name="MacKenzie S."/>
            <person name="Amaro C."/>
        </authorList>
    </citation>
    <scope>NUCLEOTIDE SEQUENCE</scope>
</reference>
<dbReference type="EMBL" id="GBXM01040222">
    <property type="protein sequence ID" value="JAH68355.1"/>
    <property type="molecule type" value="Transcribed_RNA"/>
</dbReference>
<protein>
    <submittedName>
        <fullName evidence="1">Uncharacterized protein</fullName>
    </submittedName>
</protein>
<evidence type="ECO:0000313" key="1">
    <source>
        <dbReference type="EMBL" id="JAH68355.1"/>
    </source>
</evidence>
<reference evidence="1" key="1">
    <citation type="submission" date="2014-11" db="EMBL/GenBank/DDBJ databases">
        <authorList>
            <person name="Amaro Gonzalez C."/>
        </authorList>
    </citation>
    <scope>NUCLEOTIDE SEQUENCE</scope>
</reference>
<proteinExistence type="predicted"/>
<sequence length="9" mass="1094">MLFCLILEL</sequence>